<feature type="compositionally biased region" description="Gly residues" evidence="4">
    <location>
        <begin position="870"/>
        <end position="899"/>
    </location>
</feature>
<feature type="transmembrane region" description="Helical" evidence="5">
    <location>
        <begin position="58"/>
        <end position="77"/>
    </location>
</feature>
<feature type="transmembrane region" description="Helical" evidence="5">
    <location>
        <begin position="504"/>
        <end position="524"/>
    </location>
</feature>
<gene>
    <name evidence="6" type="ordered locus">FRAAL1572</name>
</gene>
<keyword evidence="5" id="KW-1133">Transmembrane helix</keyword>
<evidence type="ECO:0000256" key="5">
    <source>
        <dbReference type="SAM" id="Phobius"/>
    </source>
</evidence>
<feature type="transmembrane region" description="Helical" evidence="5">
    <location>
        <begin position="452"/>
        <end position="469"/>
    </location>
</feature>
<name>Q0RQE8_FRAAA</name>
<evidence type="ECO:0000256" key="4">
    <source>
        <dbReference type="SAM" id="MobiDB-lite"/>
    </source>
</evidence>
<feature type="transmembrane region" description="Helical" evidence="5">
    <location>
        <begin position="34"/>
        <end position="52"/>
    </location>
</feature>
<protein>
    <recommendedName>
        <fullName evidence="8">Signal transduction histidine kinase</fullName>
    </recommendedName>
</protein>
<dbReference type="HOGENOM" id="CLU_013384_0_0_11"/>
<feature type="transmembrane region" description="Helical" evidence="5">
    <location>
        <begin position="158"/>
        <end position="176"/>
    </location>
</feature>
<feature type="transmembrane region" description="Helical" evidence="5">
    <location>
        <begin position="115"/>
        <end position="131"/>
    </location>
</feature>
<keyword evidence="7" id="KW-1185">Reference proteome</keyword>
<keyword evidence="5" id="KW-0472">Membrane</keyword>
<evidence type="ECO:0000256" key="1">
    <source>
        <dbReference type="ARBA" id="ARBA00022679"/>
    </source>
</evidence>
<feature type="transmembrane region" description="Helical" evidence="5">
    <location>
        <begin position="481"/>
        <end position="498"/>
    </location>
</feature>
<organism evidence="6 7">
    <name type="scientific">Frankia alni (strain DSM 45986 / CECT 9034 / ACN14a)</name>
    <dbReference type="NCBI Taxonomy" id="326424"/>
    <lineage>
        <taxon>Bacteria</taxon>
        <taxon>Bacillati</taxon>
        <taxon>Actinomycetota</taxon>
        <taxon>Actinomycetes</taxon>
        <taxon>Frankiales</taxon>
        <taxon>Frankiaceae</taxon>
        <taxon>Frankia</taxon>
    </lineage>
</organism>
<sequence>MGRGRWPCRPHLCDMNGRSVQALSTVMIRCTARLRLAQLGYLLVFVAAWADWYRAHPAALAGPVVVLAWGVLFVVHLRRRPCRAMAVADVAVAALVALATDWLTPDPSRGDPASFAFVGLLTAVVVAAFALPARGFAVATAVLAGGQLAGATDHRPQVFAATAILLVVGALLHHAAGRLRRVAVDADLQHRDVTVRRRRQLVAEGREQDSREQERLLHDTILNTLTGLGMSEDQPAGDLRRQCADSVRAVEEHLASRSGVGPTLADRIDQAVGSARRAGLRVVLDADAPQDGPEPTDEWVPDEVGAAVAAAMGEALRNVRAHAGTDDARVLAQVGPGRLEVSIVDRGRGFRLAELAADSRRLGLRHSVFARMAAVGGSADLWSDPGQGTRITLRWELPQPVAAETTCADRLEEQFAAAARRAFALAVVVGWLAALIPVVVHRDETRSMPAGVAIWLATAVVIGLTARIVARRPLGRRESAAVLLTAVASAVAGAVNTAEPPGELVVSWCTTMINPLLVALAVLSRPQRERYAAAGFATVAMVGIVVGLGCRDDPLVLARLAAAVYAQWIMQVLVTMFGPVLRASAQERARADDLEADLTSRRVLDRTVRRDRRRRLDELDARFLPLLRDIAAGRSDPGRPEVRALCTARARALRRDLVGAGLAALRDLAGPIEQAEARGIAVTVQMDGDLSGLPEPVQREFFARISAVLAAVRQGPVVLTGYLGAAQASLYLTYPARRTPSSTVPPAPAPAPAAAARTVPDVRPAPGAAEQATVDVRVVGRFEGRRAGVPAAPGRPVLAGPTLAEFGRAGEFGPGGSGLVRAGGTIGEGVACIEVHWSAPAAAGPAASPAGPSPAGPDDQATAVCEQPGSSGGSGPGEGLDGYGGAGGSGGSGGLGGSGEETVSAPSRGRTAGWRRRAPRGARRERGRSANGGPAGPPDRALPHGVPRTPAPPP</sequence>
<evidence type="ECO:0000256" key="3">
    <source>
        <dbReference type="ARBA" id="ARBA00023012"/>
    </source>
</evidence>
<dbReference type="KEGG" id="fal:FRAAL1572"/>
<evidence type="ECO:0000313" key="6">
    <source>
        <dbReference type="EMBL" id="CAJ60228.1"/>
    </source>
</evidence>
<dbReference type="PANTHER" id="PTHR24421:SF58">
    <property type="entry name" value="SIGNAL TRANSDUCTION HISTIDINE-PROTEIN KINASE_PHOSPHATASE UHPB"/>
    <property type="match status" value="1"/>
</dbReference>
<evidence type="ECO:0008006" key="8">
    <source>
        <dbReference type="Google" id="ProtNLM"/>
    </source>
</evidence>
<dbReference type="InterPro" id="IPR050482">
    <property type="entry name" value="Sensor_HK_TwoCompSys"/>
</dbReference>
<dbReference type="Proteomes" id="UP000000657">
    <property type="component" value="Chromosome"/>
</dbReference>
<dbReference type="AlphaFoldDB" id="Q0RQE8"/>
<keyword evidence="1" id="KW-0808">Transferase</keyword>
<feature type="transmembrane region" description="Helical" evidence="5">
    <location>
        <begin position="422"/>
        <end position="440"/>
    </location>
</feature>
<keyword evidence="3" id="KW-0902">Two-component regulatory system</keyword>
<feature type="transmembrane region" description="Helical" evidence="5">
    <location>
        <begin position="531"/>
        <end position="548"/>
    </location>
</feature>
<dbReference type="GO" id="GO:0000160">
    <property type="term" value="P:phosphorelay signal transduction system"/>
    <property type="evidence" value="ECO:0007669"/>
    <property type="project" value="UniProtKB-KW"/>
</dbReference>
<dbReference type="SUPFAM" id="SSF55874">
    <property type="entry name" value="ATPase domain of HSP90 chaperone/DNA topoisomerase II/histidine kinase"/>
    <property type="match status" value="1"/>
</dbReference>
<evidence type="ECO:0000256" key="2">
    <source>
        <dbReference type="ARBA" id="ARBA00022777"/>
    </source>
</evidence>
<reference evidence="6 7" key="1">
    <citation type="journal article" date="2007" name="Genome Res.">
        <title>Genome characteristics of facultatively symbiotic Frankia sp. strains reflect host range and host plant biogeography.</title>
        <authorList>
            <person name="Normand P."/>
            <person name="Lapierre P."/>
            <person name="Tisa L.S."/>
            <person name="Gogarten J.P."/>
            <person name="Alloisio N."/>
            <person name="Bagnarol E."/>
            <person name="Bassi C.A."/>
            <person name="Berry A.M."/>
            <person name="Bickhart D.M."/>
            <person name="Choisne N."/>
            <person name="Couloux A."/>
            <person name="Cournoyer B."/>
            <person name="Cruveiller S."/>
            <person name="Daubin V."/>
            <person name="Demange N."/>
            <person name="Francino M.P."/>
            <person name="Goltsman E."/>
            <person name="Huang Y."/>
            <person name="Kopp O.R."/>
            <person name="Labarre L."/>
            <person name="Lapidus A."/>
            <person name="Lavire C."/>
            <person name="Marechal J."/>
            <person name="Martinez M."/>
            <person name="Mastronunzio J.E."/>
            <person name="Mullin B.C."/>
            <person name="Niemann J."/>
            <person name="Pujic P."/>
            <person name="Rawnsley T."/>
            <person name="Rouy Z."/>
            <person name="Schenowitz C."/>
            <person name="Sellstedt A."/>
            <person name="Tavares F."/>
            <person name="Tomkins J.P."/>
            <person name="Vallenet D."/>
            <person name="Valverde C."/>
            <person name="Wall L.G."/>
            <person name="Wang Y."/>
            <person name="Medigue C."/>
            <person name="Benson D.R."/>
        </authorList>
    </citation>
    <scope>NUCLEOTIDE SEQUENCE [LARGE SCALE GENOMIC DNA]</scope>
    <source>
        <strain evidence="7">DSM 45986 / CECT 9034 / ACN14a</strain>
    </source>
</reference>
<proteinExistence type="predicted"/>
<feature type="region of interest" description="Disordered" evidence="4">
    <location>
        <begin position="842"/>
        <end position="954"/>
    </location>
</feature>
<evidence type="ECO:0000313" key="7">
    <source>
        <dbReference type="Proteomes" id="UP000000657"/>
    </source>
</evidence>
<dbReference type="Gene3D" id="3.30.565.10">
    <property type="entry name" value="Histidine kinase-like ATPase, C-terminal domain"/>
    <property type="match status" value="1"/>
</dbReference>
<dbReference type="eggNOG" id="COG4585">
    <property type="taxonomic scope" value="Bacteria"/>
</dbReference>
<dbReference type="PANTHER" id="PTHR24421">
    <property type="entry name" value="NITRATE/NITRITE SENSOR PROTEIN NARX-RELATED"/>
    <property type="match status" value="1"/>
</dbReference>
<keyword evidence="5" id="KW-0812">Transmembrane</keyword>
<keyword evidence="2" id="KW-0418">Kinase</keyword>
<dbReference type="InterPro" id="IPR036890">
    <property type="entry name" value="HATPase_C_sf"/>
</dbReference>
<dbReference type="EMBL" id="CT573213">
    <property type="protein sequence ID" value="CAJ60228.1"/>
    <property type="molecule type" value="Genomic_DNA"/>
</dbReference>
<dbReference type="GO" id="GO:0016301">
    <property type="term" value="F:kinase activity"/>
    <property type="evidence" value="ECO:0007669"/>
    <property type="project" value="UniProtKB-KW"/>
</dbReference>
<dbReference type="STRING" id="326424.FRAAL1572"/>
<accession>Q0RQE8</accession>